<evidence type="ECO:0008006" key="3">
    <source>
        <dbReference type="Google" id="ProtNLM"/>
    </source>
</evidence>
<name>B4FG13_MAIZE</name>
<dbReference type="PANTHER" id="PTHR36081">
    <property type="entry name" value="CELL WALL INTEGRITY/STRESS RESPONSE COMPONENT"/>
    <property type="match status" value="1"/>
</dbReference>
<dbReference type="AlphaFoldDB" id="B4FG13"/>
<dbReference type="PANTHER" id="PTHR36081:SF1">
    <property type="entry name" value="CELL WALL INTEGRITY_STRESS RESPONSE COMPONENT"/>
    <property type="match status" value="1"/>
</dbReference>
<evidence type="ECO:0000256" key="1">
    <source>
        <dbReference type="SAM" id="SignalP"/>
    </source>
</evidence>
<dbReference type="EMBL" id="BT036051">
    <property type="protein sequence ID" value="ACF81056.1"/>
    <property type="molecule type" value="mRNA"/>
</dbReference>
<organism evidence="2">
    <name type="scientific">Zea mays</name>
    <name type="common">Maize</name>
    <dbReference type="NCBI Taxonomy" id="4577"/>
    <lineage>
        <taxon>Eukaryota</taxon>
        <taxon>Viridiplantae</taxon>
        <taxon>Streptophyta</taxon>
        <taxon>Embryophyta</taxon>
        <taxon>Tracheophyta</taxon>
        <taxon>Spermatophyta</taxon>
        <taxon>Magnoliopsida</taxon>
        <taxon>Liliopsida</taxon>
        <taxon>Poales</taxon>
        <taxon>Poaceae</taxon>
        <taxon>PACMAD clade</taxon>
        <taxon>Panicoideae</taxon>
        <taxon>Andropogonodae</taxon>
        <taxon>Andropogoneae</taxon>
        <taxon>Tripsacinae</taxon>
        <taxon>Zea</taxon>
    </lineage>
</organism>
<feature type="chain" id="PRO_5009948094" description="UspA domain-containing protein" evidence="1">
    <location>
        <begin position="28"/>
        <end position="138"/>
    </location>
</feature>
<reference evidence="2" key="1">
    <citation type="journal article" date="2009" name="PLoS Genet.">
        <title>Sequencing, mapping, and analysis of 27,455 maize full-length cDNAs.</title>
        <authorList>
            <person name="Soderlund C."/>
            <person name="Descour A."/>
            <person name="Kudrna D."/>
            <person name="Bomhoff M."/>
            <person name="Boyd L."/>
            <person name="Currie J."/>
            <person name="Angelova A."/>
            <person name="Collura K."/>
            <person name="Wissotski M."/>
            <person name="Ashley E."/>
            <person name="Morrow D."/>
            <person name="Fernandes J."/>
            <person name="Walbot V."/>
            <person name="Yu Y."/>
        </authorList>
    </citation>
    <scope>NUCLEOTIDE SEQUENCE</scope>
    <source>
        <strain evidence="2">B73</strain>
    </source>
</reference>
<protein>
    <recommendedName>
        <fullName evidence="3">UspA domain-containing protein</fullName>
    </recommendedName>
</protein>
<accession>B4FG13</accession>
<dbReference type="HOGENOM" id="CLU_171423_0_0_1"/>
<dbReference type="ExpressionAtlas" id="B4FG13">
    <property type="expression patterns" value="baseline and differential"/>
</dbReference>
<evidence type="ECO:0000313" key="2">
    <source>
        <dbReference type="EMBL" id="ACF81056.1"/>
    </source>
</evidence>
<keyword evidence="1" id="KW-0732">Signal</keyword>
<proteinExistence type="evidence at transcript level"/>
<sequence>MLIMSYIHNLLFHRWQIVALPVTVCMAQQAAATTASLAKKYGADITVVVIDDKPKESVPEHDTQMSSIRWHLSEGGFSEFRLMERLGEGQKPTVIIGEVADEWDLDLVVLSMEAIHSKHVDGNLLAEFIPCPVLLLPL</sequence>
<feature type="signal peptide" evidence="1">
    <location>
        <begin position="1"/>
        <end position="27"/>
    </location>
</feature>
<dbReference type="SUPFAM" id="SSF52402">
    <property type="entry name" value="Adenine nucleotide alpha hydrolases-like"/>
    <property type="match status" value="1"/>
</dbReference>